<dbReference type="GO" id="GO:0005737">
    <property type="term" value="C:cytoplasm"/>
    <property type="evidence" value="ECO:0007669"/>
    <property type="project" value="UniProtKB-SubCell"/>
</dbReference>
<comment type="subcellular location">
    <subcellularLocation>
        <location evidence="2">Cytoplasm</location>
    </subcellularLocation>
</comment>
<comment type="function">
    <text evidence="2">Functions as a ribosomal silencing factor. Interacts with ribosomal protein uL14 (rplN), blocking formation of intersubunit bridge B8. Prevents association of the 30S and 50S ribosomal subunits and the formation of functional ribosomes, thus repressing translation.</text>
</comment>
<dbReference type="KEGG" id="atq:GH723_11580"/>
<comment type="subunit">
    <text evidence="2">Interacts with ribosomal protein uL14 (rplN).</text>
</comment>
<dbReference type="HAMAP" id="MF_01477">
    <property type="entry name" value="Iojap_RsfS"/>
    <property type="match status" value="1"/>
</dbReference>
<evidence type="ECO:0000313" key="4">
    <source>
        <dbReference type="Proteomes" id="UP000334019"/>
    </source>
</evidence>
<organism evidence="3 4">
    <name type="scientific">Actinomarinicola tropica</name>
    <dbReference type="NCBI Taxonomy" id="2789776"/>
    <lineage>
        <taxon>Bacteria</taxon>
        <taxon>Bacillati</taxon>
        <taxon>Actinomycetota</taxon>
        <taxon>Acidimicrobiia</taxon>
        <taxon>Acidimicrobiales</taxon>
        <taxon>Iamiaceae</taxon>
        <taxon>Actinomarinicola</taxon>
    </lineage>
</organism>
<dbReference type="NCBIfam" id="TIGR00090">
    <property type="entry name" value="rsfS_iojap_ybeB"/>
    <property type="match status" value="1"/>
</dbReference>
<dbReference type="GO" id="GO:0042256">
    <property type="term" value="P:cytosolic ribosome assembly"/>
    <property type="evidence" value="ECO:0007669"/>
    <property type="project" value="UniProtKB-UniRule"/>
</dbReference>
<accession>A0A5Q2RR66</accession>
<proteinExistence type="inferred from homology"/>
<dbReference type="PANTHER" id="PTHR21043">
    <property type="entry name" value="IOJAP SUPERFAMILY ORTHOLOG"/>
    <property type="match status" value="1"/>
</dbReference>
<evidence type="ECO:0000313" key="3">
    <source>
        <dbReference type="EMBL" id="QGG95685.1"/>
    </source>
</evidence>
<dbReference type="SUPFAM" id="SSF81301">
    <property type="entry name" value="Nucleotidyltransferase"/>
    <property type="match status" value="1"/>
</dbReference>
<dbReference type="PANTHER" id="PTHR21043:SF0">
    <property type="entry name" value="MITOCHONDRIAL ASSEMBLY OF RIBOSOMAL LARGE SUBUNIT PROTEIN 1"/>
    <property type="match status" value="1"/>
</dbReference>
<dbReference type="Pfam" id="PF02410">
    <property type="entry name" value="RsfS"/>
    <property type="match status" value="1"/>
</dbReference>
<comment type="similarity">
    <text evidence="1 2">Belongs to the Iojap/RsfS family.</text>
</comment>
<dbReference type="RefSeq" id="WP_153759791.1">
    <property type="nucleotide sequence ID" value="NZ_CP045851.1"/>
</dbReference>
<sequence length="130" mass="14157">MSTEHDTDTDPTHWALLAARAAAAKGGNDPVVLDVGSVVAITGAFVIVSAGNSRLVRTLVDEVEAKITEAGGPKPRRVEGRDTLQWVLVDYGDFVVHVFDDEARAFYELERLWSDVPRLEWDEPPAAAEA</sequence>
<dbReference type="InterPro" id="IPR004394">
    <property type="entry name" value="Iojap/RsfS/C7orf30"/>
</dbReference>
<keyword evidence="4" id="KW-1185">Reference proteome</keyword>
<dbReference type="EMBL" id="CP045851">
    <property type="protein sequence ID" value="QGG95685.1"/>
    <property type="molecule type" value="Genomic_DNA"/>
</dbReference>
<evidence type="ECO:0000256" key="2">
    <source>
        <dbReference type="HAMAP-Rule" id="MF_01477"/>
    </source>
</evidence>
<dbReference type="InterPro" id="IPR043519">
    <property type="entry name" value="NT_sf"/>
</dbReference>
<keyword evidence="2" id="KW-0678">Repressor</keyword>
<reference evidence="3 4" key="1">
    <citation type="submission" date="2019-11" db="EMBL/GenBank/DDBJ databases">
        <authorList>
            <person name="He Y."/>
        </authorList>
    </citation>
    <scope>NUCLEOTIDE SEQUENCE [LARGE SCALE GENOMIC DNA]</scope>
    <source>
        <strain evidence="3 4">SCSIO 58843</strain>
    </source>
</reference>
<dbReference type="Proteomes" id="UP000334019">
    <property type="component" value="Chromosome"/>
</dbReference>
<keyword evidence="2" id="KW-0810">Translation regulation</keyword>
<dbReference type="Gene3D" id="3.30.460.10">
    <property type="entry name" value="Beta Polymerase, domain 2"/>
    <property type="match status" value="1"/>
</dbReference>
<name>A0A5Q2RR66_9ACTN</name>
<keyword evidence="2" id="KW-0963">Cytoplasm</keyword>
<evidence type="ECO:0000256" key="1">
    <source>
        <dbReference type="ARBA" id="ARBA00010574"/>
    </source>
</evidence>
<dbReference type="GO" id="GO:0090071">
    <property type="term" value="P:negative regulation of ribosome biogenesis"/>
    <property type="evidence" value="ECO:0007669"/>
    <property type="project" value="UniProtKB-UniRule"/>
</dbReference>
<dbReference type="AlphaFoldDB" id="A0A5Q2RR66"/>
<gene>
    <name evidence="2 3" type="primary">rsfS</name>
    <name evidence="3" type="ORF">GH723_11580</name>
</gene>
<dbReference type="GO" id="GO:0043023">
    <property type="term" value="F:ribosomal large subunit binding"/>
    <property type="evidence" value="ECO:0007669"/>
    <property type="project" value="TreeGrafter"/>
</dbReference>
<protein>
    <recommendedName>
        <fullName evidence="2">Ribosomal silencing factor RsfS</fullName>
    </recommendedName>
</protein>
<dbReference type="GO" id="GO:0017148">
    <property type="term" value="P:negative regulation of translation"/>
    <property type="evidence" value="ECO:0007669"/>
    <property type="project" value="UniProtKB-UniRule"/>
</dbReference>